<keyword evidence="8" id="KW-1185">Reference proteome</keyword>
<dbReference type="GO" id="GO:0008113">
    <property type="term" value="F:peptide-methionine (S)-S-oxide reductase activity"/>
    <property type="evidence" value="ECO:0007669"/>
    <property type="project" value="UniProtKB-EC"/>
</dbReference>
<dbReference type="NCBIfam" id="TIGR00401">
    <property type="entry name" value="msrA"/>
    <property type="match status" value="1"/>
</dbReference>
<evidence type="ECO:0000256" key="4">
    <source>
        <dbReference type="HAMAP-Rule" id="MF_01401"/>
    </source>
</evidence>
<accession>A0ABU4G8R1</accession>
<sequence>MKRSILLILITCLLAACNSQPSTTTADTPVVNPEEVEGYLLQDDVKNINEHLDYTASELKTIYFAGGCFWGVEAYFARIYGVADTVSGYANGTGENPSYEEVIQGDKAFVETVKVTYDPERVSLDELIEHLFSVIDPTSKNKQGNDVGIQYRSGIYYDEAMDATTVEEAIKKEQQQYDKPIVTEAEPLQNFYLAEEYHQDYLVKNPNGYCHINLQTFDTLPINPIAKDEMIVQKLSK</sequence>
<dbReference type="EC" id="1.8.4.11" evidence="4"/>
<comment type="similarity">
    <text evidence="4">Belongs to the MsrA Met sulfoxide reductase family.</text>
</comment>
<dbReference type="Gene3D" id="3.30.1060.10">
    <property type="entry name" value="Peptide methionine sulphoxide reductase MsrA"/>
    <property type="match status" value="1"/>
</dbReference>
<keyword evidence="1 4" id="KW-0560">Oxidoreductase</keyword>
<keyword evidence="5" id="KW-0732">Signal</keyword>
<evidence type="ECO:0000256" key="2">
    <source>
        <dbReference type="ARBA" id="ARBA00047806"/>
    </source>
</evidence>
<evidence type="ECO:0000256" key="3">
    <source>
        <dbReference type="ARBA" id="ARBA00048782"/>
    </source>
</evidence>
<feature type="signal peptide" evidence="5">
    <location>
        <begin position="1"/>
        <end position="21"/>
    </location>
</feature>
<evidence type="ECO:0000256" key="1">
    <source>
        <dbReference type="ARBA" id="ARBA00023002"/>
    </source>
</evidence>
<dbReference type="InterPro" id="IPR036509">
    <property type="entry name" value="Met_Sox_Rdtase_MsrA_sf"/>
</dbReference>
<dbReference type="Pfam" id="PF01625">
    <property type="entry name" value="PMSR"/>
    <property type="match status" value="1"/>
</dbReference>
<comment type="catalytic activity">
    <reaction evidence="3 4">
        <text>[thioredoxin]-disulfide + L-methionine + H2O = L-methionine (S)-S-oxide + [thioredoxin]-dithiol</text>
        <dbReference type="Rhea" id="RHEA:19993"/>
        <dbReference type="Rhea" id="RHEA-COMP:10698"/>
        <dbReference type="Rhea" id="RHEA-COMP:10700"/>
        <dbReference type="ChEBI" id="CHEBI:15377"/>
        <dbReference type="ChEBI" id="CHEBI:29950"/>
        <dbReference type="ChEBI" id="CHEBI:50058"/>
        <dbReference type="ChEBI" id="CHEBI:57844"/>
        <dbReference type="ChEBI" id="CHEBI:58772"/>
        <dbReference type="EC" id="1.8.4.11"/>
    </reaction>
</comment>
<reference evidence="7 8" key="1">
    <citation type="submission" date="2023-06" db="EMBL/GenBank/DDBJ databases">
        <title>Sporosarcina sp. nov., isolated from Korean traditional fermented seafood 'Jeotgal'.</title>
        <authorList>
            <person name="Yang A.I."/>
            <person name="Shin N.-R."/>
        </authorList>
    </citation>
    <scope>NUCLEOTIDE SEQUENCE [LARGE SCALE GENOMIC DNA]</scope>
    <source>
        <strain evidence="7 8">KCTC13119</strain>
    </source>
</reference>
<dbReference type="HAMAP" id="MF_01401">
    <property type="entry name" value="MsrA"/>
    <property type="match status" value="1"/>
</dbReference>
<dbReference type="InterPro" id="IPR002569">
    <property type="entry name" value="Met_Sox_Rdtase_MsrA_dom"/>
</dbReference>
<protein>
    <recommendedName>
        <fullName evidence="4">Peptide methionine sulfoxide reductase MsrA</fullName>
        <shortName evidence="4">Protein-methionine-S-oxide reductase</shortName>
        <ecNumber evidence="4">1.8.4.11</ecNumber>
    </recommendedName>
    <alternativeName>
        <fullName evidence="4">Peptide-methionine (S)-S-oxide reductase</fullName>
        <shortName evidence="4">Peptide Met(O) reductase</shortName>
    </alternativeName>
</protein>
<dbReference type="EMBL" id="JAUBDI010000006">
    <property type="protein sequence ID" value="MDW0113291.1"/>
    <property type="molecule type" value="Genomic_DNA"/>
</dbReference>
<evidence type="ECO:0000313" key="8">
    <source>
        <dbReference type="Proteomes" id="UP001282284"/>
    </source>
</evidence>
<feature type="active site" evidence="4">
    <location>
        <position position="68"/>
    </location>
</feature>
<dbReference type="RefSeq" id="WP_317943531.1">
    <property type="nucleotide sequence ID" value="NZ_JAUBDI010000006.1"/>
</dbReference>
<comment type="catalytic activity">
    <reaction evidence="2 4">
        <text>L-methionyl-[protein] + [thioredoxin]-disulfide + H2O = L-methionyl-(S)-S-oxide-[protein] + [thioredoxin]-dithiol</text>
        <dbReference type="Rhea" id="RHEA:14217"/>
        <dbReference type="Rhea" id="RHEA-COMP:10698"/>
        <dbReference type="Rhea" id="RHEA-COMP:10700"/>
        <dbReference type="Rhea" id="RHEA-COMP:12313"/>
        <dbReference type="Rhea" id="RHEA-COMP:12315"/>
        <dbReference type="ChEBI" id="CHEBI:15377"/>
        <dbReference type="ChEBI" id="CHEBI:16044"/>
        <dbReference type="ChEBI" id="CHEBI:29950"/>
        <dbReference type="ChEBI" id="CHEBI:44120"/>
        <dbReference type="ChEBI" id="CHEBI:50058"/>
        <dbReference type="EC" id="1.8.4.11"/>
    </reaction>
</comment>
<evidence type="ECO:0000259" key="6">
    <source>
        <dbReference type="Pfam" id="PF01625"/>
    </source>
</evidence>
<evidence type="ECO:0000256" key="5">
    <source>
        <dbReference type="SAM" id="SignalP"/>
    </source>
</evidence>
<dbReference type="PROSITE" id="PS51257">
    <property type="entry name" value="PROKAR_LIPOPROTEIN"/>
    <property type="match status" value="1"/>
</dbReference>
<evidence type="ECO:0000313" key="7">
    <source>
        <dbReference type="EMBL" id="MDW0113291.1"/>
    </source>
</evidence>
<feature type="chain" id="PRO_5046433104" description="Peptide methionine sulfoxide reductase MsrA" evidence="5">
    <location>
        <begin position="22"/>
        <end position="237"/>
    </location>
</feature>
<comment type="function">
    <text evidence="4">Has an important function as a repair enzyme for proteins that have been inactivated by oxidation. Catalyzes the reversible oxidation-reduction of methionine sulfoxide in proteins to methionine.</text>
</comment>
<dbReference type="PANTHER" id="PTHR42799:SF2">
    <property type="entry name" value="MITOCHONDRIAL PEPTIDE METHIONINE SULFOXIDE REDUCTASE"/>
    <property type="match status" value="1"/>
</dbReference>
<dbReference type="SUPFAM" id="SSF55068">
    <property type="entry name" value="Peptide methionine sulfoxide reductase"/>
    <property type="match status" value="1"/>
</dbReference>
<proteinExistence type="inferred from homology"/>
<dbReference type="Proteomes" id="UP001282284">
    <property type="component" value="Unassembled WGS sequence"/>
</dbReference>
<dbReference type="PANTHER" id="PTHR42799">
    <property type="entry name" value="MITOCHONDRIAL PEPTIDE METHIONINE SULFOXIDE REDUCTASE"/>
    <property type="match status" value="1"/>
</dbReference>
<gene>
    <name evidence="4 7" type="primary">msrA</name>
    <name evidence="7" type="ORF">QT711_08825</name>
</gene>
<name>A0ABU4G8R1_9BACL</name>
<dbReference type="InterPro" id="IPR050162">
    <property type="entry name" value="MsrA_MetSO_reductase"/>
</dbReference>
<organism evidence="7 8">
    <name type="scientific">Sporosarcina saromensis</name>
    <dbReference type="NCBI Taxonomy" id="359365"/>
    <lineage>
        <taxon>Bacteria</taxon>
        <taxon>Bacillati</taxon>
        <taxon>Bacillota</taxon>
        <taxon>Bacilli</taxon>
        <taxon>Bacillales</taxon>
        <taxon>Caryophanaceae</taxon>
        <taxon>Sporosarcina</taxon>
    </lineage>
</organism>
<comment type="caution">
    <text evidence="7">The sequence shown here is derived from an EMBL/GenBank/DDBJ whole genome shotgun (WGS) entry which is preliminary data.</text>
</comment>
<feature type="domain" description="Peptide methionine sulphoxide reductase MsrA" evidence="6">
    <location>
        <begin position="61"/>
        <end position="211"/>
    </location>
</feature>